<sequence length="127" mass="14301">MKNCLKYYIPLVMFAMLLYSPVVKAASIDCVIHQTSFSSGHAYIVPQERNNMPTISLHAFFSSILCSIVQVDSVHVPTVKSILLFTTLFKEQAHINSSLWGATLRHFSTCQSDPVAYYIFGLRKIIV</sequence>
<organism evidence="1">
    <name type="scientific">termite gut metagenome</name>
    <dbReference type="NCBI Taxonomy" id="433724"/>
    <lineage>
        <taxon>unclassified sequences</taxon>
        <taxon>metagenomes</taxon>
        <taxon>organismal metagenomes</taxon>
    </lineage>
</organism>
<dbReference type="AlphaFoldDB" id="A0A5J4RB18"/>
<evidence type="ECO:0000313" key="1">
    <source>
        <dbReference type="EMBL" id="KAA6330554.1"/>
    </source>
</evidence>
<dbReference type="EMBL" id="SNRY01001486">
    <property type="protein sequence ID" value="KAA6330554.1"/>
    <property type="molecule type" value="Genomic_DNA"/>
</dbReference>
<proteinExistence type="predicted"/>
<accession>A0A5J4RB18</accession>
<reference evidence="1" key="1">
    <citation type="submission" date="2019-03" db="EMBL/GenBank/DDBJ databases">
        <title>Single cell metagenomics reveals metabolic interactions within the superorganism composed of flagellate Streblomastix strix and complex community of Bacteroidetes bacteria on its surface.</title>
        <authorList>
            <person name="Treitli S.C."/>
            <person name="Kolisko M."/>
            <person name="Husnik F."/>
            <person name="Keeling P."/>
            <person name="Hampl V."/>
        </authorList>
    </citation>
    <scope>NUCLEOTIDE SEQUENCE</scope>
    <source>
        <strain evidence="1">STM</strain>
    </source>
</reference>
<protein>
    <submittedName>
        <fullName evidence="1">Uncharacterized protein</fullName>
    </submittedName>
</protein>
<comment type="caution">
    <text evidence="1">The sequence shown here is derived from an EMBL/GenBank/DDBJ whole genome shotgun (WGS) entry which is preliminary data.</text>
</comment>
<name>A0A5J4RB18_9ZZZZ</name>
<gene>
    <name evidence="1" type="ORF">EZS27_020749</name>
</gene>